<accession>A0ABW1P8Z9</accession>
<dbReference type="InterPro" id="IPR002182">
    <property type="entry name" value="NB-ARC"/>
</dbReference>
<dbReference type="Gene3D" id="3.40.50.300">
    <property type="entry name" value="P-loop containing nucleotide triphosphate hydrolases"/>
    <property type="match status" value="1"/>
</dbReference>
<sequence length="849" mass="92382">MAPPRPPRVLLSCTPELARYPGDRSFAELAEDAVRRAGGQPLRLDGAWDARPEPPEVDLVVAVLGFRYGPTSREHPPVSVVEADLAEAERRGVPRLVVLLGEEVVGPAWLFADPETGFLQGLFRRSWAGRADAVVSGPGALHRAVLDGVRARVDRPPAAGARRLRRIPGPRDRFVDRPRLLDELDAGRGVQVLTGAAGTGKSWLAAEVAHRRRDEYDVVWWLSCSTPEVFPPVVAELAAALGVDPADDVVGALREHLRRSAVKALVVLDDLTDPKALDLVEGTRCDVLVTSRQDLPGAHRTLAVGPFDREESVRLLLGGTGWSRDEAHDLAGVLLDHPLTVAVAARHARHAGLSARGYRDRLREVVAPTRGSAALRLVLDDVFARDEKVHRLLTTAAQFGPEPVPFALFGEELGDLPGIADVIRWLDWFAPVEVEGQRFTLHPLLAEEVRTRARSAEEPPEFWVVRAMDLLAAAVSENMPFQVVTGIATHMPTVLRRSQEVATSADKPVELVLGMTKVAESLRAHTPALKGLAEATTLAREHHHSLERGRWQLVRDEARRFRDLHGEDDPRTLSATRDAVSALRELGLFGEALDLARTALPAHERAFGPSDAHTLAILNSVAALHRESGDLDEARRAQAEALSRAVAALGEEHEETLAARANLAGLLHEQGHFAAALRLDEDVLRATERLLGTSHPRTLAARAGVAADLLALDRPEEARALNEDVLRRSRRVLGPDHPDTLVAAGNLADSLAALGEDEAALRLDQETHERYRRVLGPDHPDTLLSANNLAAGLRALGRFAEAAEIDRTTAARLREVLGPDHPDARRSADNLALDLRLLEQEGGDRGERS</sequence>
<dbReference type="PANTHER" id="PTHR46082">
    <property type="entry name" value="ATP/GTP-BINDING PROTEIN-RELATED"/>
    <property type="match status" value="1"/>
</dbReference>
<dbReference type="InterPro" id="IPR027417">
    <property type="entry name" value="P-loop_NTPase"/>
</dbReference>
<evidence type="ECO:0000313" key="2">
    <source>
        <dbReference type="EMBL" id="MFC6091834.1"/>
    </source>
</evidence>
<feature type="domain" description="NB-ARC" evidence="1">
    <location>
        <begin position="182"/>
        <end position="293"/>
    </location>
</feature>
<dbReference type="Gene3D" id="1.25.40.10">
    <property type="entry name" value="Tetratricopeptide repeat domain"/>
    <property type="match status" value="2"/>
</dbReference>
<dbReference type="Pfam" id="PF13424">
    <property type="entry name" value="TPR_12"/>
    <property type="match status" value="2"/>
</dbReference>
<reference evidence="3" key="1">
    <citation type="journal article" date="2019" name="Int. J. Syst. Evol. Microbiol.">
        <title>The Global Catalogue of Microorganisms (GCM) 10K type strain sequencing project: providing services to taxonomists for standard genome sequencing and annotation.</title>
        <authorList>
            <consortium name="The Broad Institute Genomics Platform"/>
            <consortium name="The Broad Institute Genome Sequencing Center for Infectious Disease"/>
            <person name="Wu L."/>
            <person name="Ma J."/>
        </authorList>
    </citation>
    <scope>NUCLEOTIDE SEQUENCE [LARGE SCALE GENOMIC DNA]</scope>
    <source>
        <strain evidence="3">CGMCC 4.7246</strain>
    </source>
</reference>
<dbReference type="Proteomes" id="UP001596220">
    <property type="component" value="Unassembled WGS sequence"/>
</dbReference>
<dbReference type="PANTHER" id="PTHR46082:SF6">
    <property type="entry name" value="AAA+ ATPASE DOMAIN-CONTAINING PROTEIN-RELATED"/>
    <property type="match status" value="1"/>
</dbReference>
<evidence type="ECO:0000259" key="1">
    <source>
        <dbReference type="Pfam" id="PF00931"/>
    </source>
</evidence>
<dbReference type="SUPFAM" id="SSF48452">
    <property type="entry name" value="TPR-like"/>
    <property type="match status" value="2"/>
</dbReference>
<protein>
    <submittedName>
        <fullName evidence="2">Tetratricopeptide repeat protein</fullName>
    </submittedName>
</protein>
<evidence type="ECO:0000313" key="3">
    <source>
        <dbReference type="Proteomes" id="UP001596220"/>
    </source>
</evidence>
<dbReference type="RefSeq" id="WP_380638135.1">
    <property type="nucleotide sequence ID" value="NZ_JBHSQO010000022.1"/>
</dbReference>
<organism evidence="2 3">
    <name type="scientific">Saccharothrix lopnurensis</name>
    <dbReference type="NCBI Taxonomy" id="1670621"/>
    <lineage>
        <taxon>Bacteria</taxon>
        <taxon>Bacillati</taxon>
        <taxon>Actinomycetota</taxon>
        <taxon>Actinomycetes</taxon>
        <taxon>Pseudonocardiales</taxon>
        <taxon>Pseudonocardiaceae</taxon>
        <taxon>Saccharothrix</taxon>
    </lineage>
</organism>
<dbReference type="InterPro" id="IPR011990">
    <property type="entry name" value="TPR-like_helical_dom_sf"/>
</dbReference>
<dbReference type="Pfam" id="PF13374">
    <property type="entry name" value="TPR_10"/>
    <property type="match status" value="2"/>
</dbReference>
<dbReference type="Pfam" id="PF00931">
    <property type="entry name" value="NB-ARC"/>
    <property type="match status" value="1"/>
</dbReference>
<comment type="caution">
    <text evidence="2">The sequence shown here is derived from an EMBL/GenBank/DDBJ whole genome shotgun (WGS) entry which is preliminary data.</text>
</comment>
<name>A0ABW1P8Z9_9PSEU</name>
<gene>
    <name evidence="2" type="ORF">ACFP3R_21405</name>
</gene>
<proteinExistence type="predicted"/>
<dbReference type="SUPFAM" id="SSF52540">
    <property type="entry name" value="P-loop containing nucleoside triphosphate hydrolases"/>
    <property type="match status" value="1"/>
</dbReference>
<keyword evidence="3" id="KW-1185">Reference proteome</keyword>
<dbReference type="InterPro" id="IPR053137">
    <property type="entry name" value="NLR-like"/>
</dbReference>
<dbReference type="EMBL" id="JBHSQO010000022">
    <property type="protein sequence ID" value="MFC6091834.1"/>
    <property type="molecule type" value="Genomic_DNA"/>
</dbReference>